<dbReference type="PROSITE" id="PS00435">
    <property type="entry name" value="PEROXIDASE_1"/>
    <property type="match status" value="1"/>
</dbReference>
<feature type="binding site" description="axial binding residue" evidence="13">
    <location>
        <position position="224"/>
    </location>
    <ligand>
        <name>heme b</name>
        <dbReference type="ChEBI" id="CHEBI:60344"/>
    </ligand>
    <ligandPart>
        <name>Fe</name>
        <dbReference type="ChEBI" id="CHEBI:18248"/>
    </ligandPart>
</feature>
<feature type="binding site" evidence="13">
    <location>
        <position position="83"/>
    </location>
    <ligand>
        <name>Ca(2+)</name>
        <dbReference type="ChEBI" id="CHEBI:29108"/>
        <label>1</label>
    </ligand>
</feature>
<evidence type="ECO:0000256" key="6">
    <source>
        <dbReference type="ARBA" id="ARBA00022617"/>
    </source>
</evidence>
<evidence type="ECO:0000256" key="9">
    <source>
        <dbReference type="ARBA" id="ARBA00023004"/>
    </source>
</evidence>
<dbReference type="PRINTS" id="PR00461">
    <property type="entry name" value="PLPEROXIDASE"/>
</dbReference>
<evidence type="ECO:0000259" key="17">
    <source>
        <dbReference type="PROSITE" id="PS50873"/>
    </source>
</evidence>
<dbReference type="InterPro" id="IPR033905">
    <property type="entry name" value="Secretory_peroxidase"/>
</dbReference>
<dbReference type="InterPro" id="IPR019794">
    <property type="entry name" value="Peroxidases_AS"/>
</dbReference>
<evidence type="ECO:0000256" key="7">
    <source>
        <dbReference type="ARBA" id="ARBA00022723"/>
    </source>
</evidence>
<feature type="chain" id="PRO_5043097934" description="Peroxidase" evidence="16">
    <location>
        <begin position="32"/>
        <end position="350"/>
    </location>
</feature>
<dbReference type="PRINTS" id="PR00458">
    <property type="entry name" value="PEROXIDASE"/>
</dbReference>
<evidence type="ECO:0000256" key="14">
    <source>
        <dbReference type="PIRSR" id="PIRSR600823-4"/>
    </source>
</evidence>
<keyword evidence="8 16" id="KW-0560">Oxidoreductase</keyword>
<keyword evidence="16" id="KW-0732">Signal</keyword>
<feature type="domain" description="Plant heme peroxidase family profile" evidence="17">
    <location>
        <begin position="32"/>
        <end position="350"/>
    </location>
</feature>
<comment type="function">
    <text evidence="2">Removal of H(2)O(2), oxidation of toxic reductants, biosynthesis and degradation of lignin, suberization, auxin catabolism, response to environmental stresses such as wounding, pathogen attack and oxidative stress. These functions might be dependent on each isozyme/isoform in each plant tissue.</text>
</comment>
<dbReference type="InterPro" id="IPR010255">
    <property type="entry name" value="Haem_peroxidase_sf"/>
</dbReference>
<feature type="binding site" evidence="13">
    <location>
        <position position="225"/>
    </location>
    <ligand>
        <name>Ca(2+)</name>
        <dbReference type="ChEBI" id="CHEBI:29108"/>
        <label>2</label>
    </ligand>
</feature>
<dbReference type="PANTHER" id="PTHR31388:SF123">
    <property type="entry name" value="PEROXIDASE RIP1"/>
    <property type="match status" value="1"/>
</dbReference>
<dbReference type="EC" id="1.11.1.7" evidence="4 16"/>
<feature type="binding site" evidence="13">
    <location>
        <position position="269"/>
    </location>
    <ligand>
        <name>Ca(2+)</name>
        <dbReference type="ChEBI" id="CHEBI:29108"/>
        <label>2</label>
    </ligand>
</feature>
<comment type="caution">
    <text evidence="18">The sequence shown here is derived from an EMBL/GenBank/DDBJ whole genome shotgun (WGS) entry which is preliminary data.</text>
</comment>
<feature type="binding site" evidence="13">
    <location>
        <position position="271"/>
    </location>
    <ligand>
        <name>Ca(2+)</name>
        <dbReference type="ChEBI" id="CHEBI:29108"/>
        <label>2</label>
    </ligand>
</feature>
<dbReference type="GO" id="GO:0042744">
    <property type="term" value="P:hydrogen peroxide catabolic process"/>
    <property type="evidence" value="ECO:0007669"/>
    <property type="project" value="UniProtKB-KW"/>
</dbReference>
<name>A0AAV0IQX5_9ROSI</name>
<dbReference type="SUPFAM" id="SSF48113">
    <property type="entry name" value="Heme-dependent peroxidases"/>
    <property type="match status" value="1"/>
</dbReference>
<reference evidence="18" key="1">
    <citation type="submission" date="2022-08" db="EMBL/GenBank/DDBJ databases">
        <authorList>
            <person name="Gutierrez-Valencia J."/>
        </authorList>
    </citation>
    <scope>NUCLEOTIDE SEQUENCE</scope>
</reference>
<evidence type="ECO:0000256" key="2">
    <source>
        <dbReference type="ARBA" id="ARBA00002322"/>
    </source>
</evidence>
<comment type="catalytic activity">
    <reaction evidence="1 16">
        <text>2 a phenolic donor + H2O2 = 2 a phenolic radical donor + 2 H2O</text>
        <dbReference type="Rhea" id="RHEA:56136"/>
        <dbReference type="ChEBI" id="CHEBI:15377"/>
        <dbReference type="ChEBI" id="CHEBI:16240"/>
        <dbReference type="ChEBI" id="CHEBI:139520"/>
        <dbReference type="ChEBI" id="CHEBI:139521"/>
        <dbReference type="EC" id="1.11.1.7"/>
    </reaction>
</comment>
<comment type="similarity">
    <text evidence="16">Belongs to the peroxidase family. Classical plant (class III) peroxidase subfamily.</text>
</comment>
<feature type="disulfide bond" evidence="15">
    <location>
        <begin position="75"/>
        <end position="80"/>
    </location>
</feature>
<dbReference type="Gene3D" id="1.10.420.10">
    <property type="entry name" value="Peroxidase, domain 2"/>
    <property type="match status" value="1"/>
</dbReference>
<dbReference type="CDD" id="cd00693">
    <property type="entry name" value="secretory_peroxidase"/>
    <property type="match status" value="1"/>
</dbReference>
<feature type="binding site" evidence="13">
    <location>
        <position position="95"/>
    </location>
    <ligand>
        <name>Ca(2+)</name>
        <dbReference type="ChEBI" id="CHEBI:29108"/>
        <label>1</label>
    </ligand>
</feature>
<keyword evidence="19" id="KW-1185">Reference proteome</keyword>
<evidence type="ECO:0000256" key="8">
    <source>
        <dbReference type="ARBA" id="ARBA00023002"/>
    </source>
</evidence>
<keyword evidence="10 15" id="KW-1015">Disulfide bond</keyword>
<dbReference type="FunFam" id="1.10.420.10:FF:000001">
    <property type="entry name" value="Peroxidase"/>
    <property type="match status" value="1"/>
</dbReference>
<organism evidence="18 19">
    <name type="scientific">Linum tenue</name>
    <dbReference type="NCBI Taxonomy" id="586396"/>
    <lineage>
        <taxon>Eukaryota</taxon>
        <taxon>Viridiplantae</taxon>
        <taxon>Streptophyta</taxon>
        <taxon>Embryophyta</taxon>
        <taxon>Tracheophyta</taxon>
        <taxon>Spermatophyta</taxon>
        <taxon>Magnoliopsida</taxon>
        <taxon>eudicotyledons</taxon>
        <taxon>Gunneridae</taxon>
        <taxon>Pentapetalae</taxon>
        <taxon>rosids</taxon>
        <taxon>fabids</taxon>
        <taxon>Malpighiales</taxon>
        <taxon>Linaceae</taxon>
        <taxon>Linum</taxon>
    </lineage>
</organism>
<keyword evidence="6 16" id="KW-0349">Heme</keyword>
<proteinExistence type="inferred from homology"/>
<dbReference type="EMBL" id="CAMGYJ010000004">
    <property type="protein sequence ID" value="CAI0399544.1"/>
    <property type="molecule type" value="Genomic_DNA"/>
</dbReference>
<comment type="cofactor">
    <cofactor evidence="13 16">
        <name>Ca(2+)</name>
        <dbReference type="ChEBI" id="CHEBI:29108"/>
    </cofactor>
    <text evidence="13 16">Binds 2 calcium ions per subunit.</text>
</comment>
<dbReference type="InterPro" id="IPR002016">
    <property type="entry name" value="Haem_peroxidase"/>
</dbReference>
<evidence type="ECO:0000256" key="1">
    <source>
        <dbReference type="ARBA" id="ARBA00000189"/>
    </source>
</evidence>
<keyword evidence="7 13" id="KW-0479">Metal-binding</keyword>
<feature type="binding site" evidence="12">
    <location>
        <position position="194"/>
    </location>
    <ligand>
        <name>substrate</name>
    </ligand>
</feature>
<comment type="similarity">
    <text evidence="3">Belongs to the peroxidase family. Ascorbate peroxidase subfamily.</text>
</comment>
<evidence type="ECO:0000256" key="10">
    <source>
        <dbReference type="ARBA" id="ARBA00023157"/>
    </source>
</evidence>
<feature type="disulfide bond" evidence="15">
    <location>
        <begin position="129"/>
        <end position="346"/>
    </location>
</feature>
<dbReference type="PANTHER" id="PTHR31388">
    <property type="entry name" value="PEROXIDASE 72-RELATED"/>
    <property type="match status" value="1"/>
</dbReference>
<feature type="disulfide bond" evidence="15">
    <location>
        <begin position="231"/>
        <end position="256"/>
    </location>
</feature>
<keyword evidence="5 16" id="KW-0575">Peroxidase</keyword>
<dbReference type="GO" id="GO:0005576">
    <property type="term" value="C:extracellular region"/>
    <property type="evidence" value="ECO:0007669"/>
    <property type="project" value="UniProtKB-SubCell"/>
</dbReference>
<dbReference type="Gene3D" id="1.10.520.10">
    <property type="match status" value="1"/>
</dbReference>
<dbReference type="Pfam" id="PF00141">
    <property type="entry name" value="peroxidase"/>
    <property type="match status" value="1"/>
</dbReference>
<evidence type="ECO:0000256" key="11">
    <source>
        <dbReference type="PIRSR" id="PIRSR600823-1"/>
    </source>
</evidence>
<evidence type="ECO:0000256" key="15">
    <source>
        <dbReference type="PIRSR" id="PIRSR600823-5"/>
    </source>
</evidence>
<dbReference type="InterPro" id="IPR000823">
    <property type="entry name" value="Peroxidase_pln"/>
</dbReference>
<feature type="binding site" evidence="13">
    <location>
        <position position="74"/>
    </location>
    <ligand>
        <name>Ca(2+)</name>
        <dbReference type="ChEBI" id="CHEBI:29108"/>
        <label>1</label>
    </ligand>
</feature>
<keyword evidence="9 13" id="KW-0408">Iron</keyword>
<protein>
    <recommendedName>
        <fullName evidence="4 16">Peroxidase</fullName>
        <ecNumber evidence="4 16">1.11.1.7</ecNumber>
    </recommendedName>
</protein>
<keyword evidence="16" id="KW-0964">Secreted</keyword>
<dbReference type="AlphaFoldDB" id="A0AAV0IQX5"/>
<dbReference type="InterPro" id="IPR019793">
    <property type="entry name" value="Peroxidases_heam-ligand_BS"/>
</dbReference>
<evidence type="ECO:0000256" key="5">
    <source>
        <dbReference type="ARBA" id="ARBA00022559"/>
    </source>
</evidence>
<feature type="signal peptide" evidence="16">
    <location>
        <begin position="1"/>
        <end position="31"/>
    </location>
</feature>
<gene>
    <name evidence="18" type="ORF">LITE_LOCUS10369</name>
</gene>
<keyword evidence="13 16" id="KW-0106">Calcium</keyword>
<comment type="subcellular location">
    <subcellularLocation>
        <location evidence="16">Secreted</location>
    </subcellularLocation>
</comment>
<feature type="binding site" evidence="13">
    <location>
        <position position="276"/>
    </location>
    <ligand>
        <name>Ca(2+)</name>
        <dbReference type="ChEBI" id="CHEBI:29108"/>
        <label>2</label>
    </ligand>
</feature>
<feature type="binding site" evidence="13">
    <location>
        <position position="81"/>
    </location>
    <ligand>
        <name>Ca(2+)</name>
        <dbReference type="ChEBI" id="CHEBI:29108"/>
        <label>1</label>
    </ligand>
</feature>
<dbReference type="GO" id="GO:0046872">
    <property type="term" value="F:metal ion binding"/>
    <property type="evidence" value="ECO:0007669"/>
    <property type="project" value="UniProtKB-UniRule"/>
</dbReference>
<evidence type="ECO:0000256" key="12">
    <source>
        <dbReference type="PIRSR" id="PIRSR600823-2"/>
    </source>
</evidence>
<dbReference type="Proteomes" id="UP001154282">
    <property type="component" value="Unassembled WGS sequence"/>
</dbReference>
<feature type="site" description="Transition state stabilizer" evidence="14">
    <location>
        <position position="69"/>
    </location>
</feature>
<accession>A0AAV0IQX5</accession>
<dbReference type="GO" id="GO:0006979">
    <property type="term" value="P:response to oxidative stress"/>
    <property type="evidence" value="ECO:0007669"/>
    <property type="project" value="UniProtKB-UniRule"/>
</dbReference>
<dbReference type="PROSITE" id="PS00436">
    <property type="entry name" value="PEROXIDASE_2"/>
    <property type="match status" value="1"/>
</dbReference>
<evidence type="ECO:0000256" key="4">
    <source>
        <dbReference type="ARBA" id="ARBA00012313"/>
    </source>
</evidence>
<dbReference type="GO" id="GO:0140825">
    <property type="term" value="F:lactoperoxidase activity"/>
    <property type="evidence" value="ECO:0007669"/>
    <property type="project" value="UniProtKB-EC"/>
</dbReference>
<comment type="cofactor">
    <cofactor evidence="13 16">
        <name>heme b</name>
        <dbReference type="ChEBI" id="CHEBI:60344"/>
    </cofactor>
    <text evidence="13 16">Binds 1 heme b (iron(II)-protoporphyrin IX) group per subunit.</text>
</comment>
<dbReference type="GO" id="GO:0020037">
    <property type="term" value="F:heme binding"/>
    <property type="evidence" value="ECO:0007669"/>
    <property type="project" value="UniProtKB-UniRule"/>
</dbReference>
<evidence type="ECO:0000256" key="16">
    <source>
        <dbReference type="RuleBase" id="RU362060"/>
    </source>
</evidence>
<feature type="binding site" evidence="13">
    <location>
        <position position="79"/>
    </location>
    <ligand>
        <name>Ca(2+)</name>
        <dbReference type="ChEBI" id="CHEBI:29108"/>
        <label>1</label>
    </ligand>
</feature>
<sequence length="350" mass="37610">MAPTLSAAQALVLYSVAAAAALLLSPPAVVAQLTPNFYEKICPLALPTIRRVVSQAVNAEPRMGASLLRLHFHDCFVNGCDGSVLLDDTTKFTGEKTAVPNLNSLRGFDVVDKIKSEVDRVCKRSVVSCADVLAVAARDSVSIVSILHFLYNHANNIPRVHVNKLGGSTFTYQVPVGRRDSRTASKNAATNGLPPPFFSFNQLLANFRSHGLGLTDLVALSGAHTIGLARCTTFRSRIYNDTNIQTDLASSLRRNCPQSGGDNNLQPLDGTPAGFDTQYFGSLVRNKGLLHSDQELFGRGNSASDGLVRLYSGNPAKFAADFAASMVRMGNMRPLTGSNGEIRTNCRKIN</sequence>
<feature type="disulfide bond" evidence="15">
    <location>
        <begin position="42"/>
        <end position="122"/>
    </location>
</feature>
<feature type="binding site" evidence="13">
    <location>
        <position position="77"/>
    </location>
    <ligand>
        <name>Ca(2+)</name>
        <dbReference type="ChEBI" id="CHEBI:29108"/>
        <label>1</label>
    </ligand>
</feature>
<keyword evidence="16" id="KW-0376">Hydrogen peroxide</keyword>
<evidence type="ECO:0000256" key="13">
    <source>
        <dbReference type="PIRSR" id="PIRSR600823-3"/>
    </source>
</evidence>
<evidence type="ECO:0000256" key="3">
    <source>
        <dbReference type="ARBA" id="ARBA00006873"/>
    </source>
</evidence>
<evidence type="ECO:0000313" key="19">
    <source>
        <dbReference type="Proteomes" id="UP001154282"/>
    </source>
</evidence>
<feature type="active site" description="Proton acceptor" evidence="11">
    <location>
        <position position="73"/>
    </location>
</feature>
<dbReference type="PROSITE" id="PS50873">
    <property type="entry name" value="PEROXIDASE_4"/>
    <property type="match status" value="1"/>
</dbReference>
<evidence type="ECO:0000313" key="18">
    <source>
        <dbReference type="EMBL" id="CAI0399544.1"/>
    </source>
</evidence>